<dbReference type="InterPro" id="IPR003653">
    <property type="entry name" value="Peptidase_C48_C"/>
</dbReference>
<feature type="compositionally biased region" description="Basic and acidic residues" evidence="5">
    <location>
        <begin position="8"/>
        <end position="24"/>
    </location>
</feature>
<proteinExistence type="inferred from homology"/>
<dbReference type="PANTHER" id="PTHR33018">
    <property type="entry name" value="OS10G0338966 PROTEIN-RELATED"/>
    <property type="match status" value="1"/>
</dbReference>
<reference evidence="7" key="1">
    <citation type="submission" date="2023-03" db="UniProtKB">
        <authorList>
            <consortium name="EnsemblPlants"/>
        </authorList>
    </citation>
    <scope>IDENTIFICATION</scope>
</reference>
<dbReference type="Gene3D" id="3.40.395.10">
    <property type="entry name" value="Adenoviral Proteinase, Chain A"/>
    <property type="match status" value="1"/>
</dbReference>
<evidence type="ECO:0000256" key="4">
    <source>
        <dbReference type="SAM" id="Coils"/>
    </source>
</evidence>
<accession>A0A9I9E738</accession>
<dbReference type="GO" id="GO:0008234">
    <property type="term" value="F:cysteine-type peptidase activity"/>
    <property type="evidence" value="ECO:0007669"/>
    <property type="project" value="InterPro"/>
</dbReference>
<dbReference type="AlphaFoldDB" id="A0A9I9E738"/>
<keyword evidence="4" id="KW-0175">Coiled coil</keyword>
<dbReference type="PANTHER" id="PTHR33018:SF31">
    <property type="entry name" value="TRANSPOSASE, PTTA_EN_SPM, PLANT"/>
    <property type="match status" value="1"/>
</dbReference>
<evidence type="ECO:0000259" key="6">
    <source>
        <dbReference type="Pfam" id="PF02902"/>
    </source>
</evidence>
<keyword evidence="3" id="KW-0378">Hydrolase</keyword>
<dbReference type="EnsemblPlants" id="MELO3C029690.2.1">
    <property type="protein sequence ID" value="MELO3C029690.2.1"/>
    <property type="gene ID" value="MELO3C029690.2"/>
</dbReference>
<dbReference type="InterPro" id="IPR038765">
    <property type="entry name" value="Papain-like_cys_pep_sf"/>
</dbReference>
<dbReference type="Gramene" id="MELO3C029690.2.1">
    <property type="protein sequence ID" value="MELO3C029690.2.1"/>
    <property type="gene ID" value="MELO3C029690.2"/>
</dbReference>
<evidence type="ECO:0000256" key="2">
    <source>
        <dbReference type="ARBA" id="ARBA00022670"/>
    </source>
</evidence>
<evidence type="ECO:0000256" key="5">
    <source>
        <dbReference type="SAM" id="MobiDB-lite"/>
    </source>
</evidence>
<keyword evidence="2" id="KW-0645">Protease</keyword>
<evidence type="ECO:0000256" key="3">
    <source>
        <dbReference type="ARBA" id="ARBA00022801"/>
    </source>
</evidence>
<dbReference type="SUPFAM" id="SSF54001">
    <property type="entry name" value="Cysteine proteinases"/>
    <property type="match status" value="1"/>
</dbReference>
<evidence type="ECO:0000313" key="7">
    <source>
        <dbReference type="EnsemblPlants" id="MELO3C029690.2.1"/>
    </source>
</evidence>
<comment type="similarity">
    <text evidence="1">Belongs to the peptidase C48 family.</text>
</comment>
<evidence type="ECO:0000256" key="1">
    <source>
        <dbReference type="ARBA" id="ARBA00005234"/>
    </source>
</evidence>
<feature type="domain" description="Ubiquitin-like protease family profile" evidence="6">
    <location>
        <begin position="214"/>
        <end position="307"/>
    </location>
</feature>
<dbReference type="GO" id="GO:0006508">
    <property type="term" value="P:proteolysis"/>
    <property type="evidence" value="ECO:0007669"/>
    <property type="project" value="UniProtKB-KW"/>
</dbReference>
<name>A0A9I9E738_CUCME</name>
<dbReference type="Pfam" id="PF02902">
    <property type="entry name" value="Peptidase_C48"/>
    <property type="match status" value="1"/>
</dbReference>
<protein>
    <recommendedName>
        <fullName evidence="6">Ubiquitin-like protease family profile domain-containing protein</fullName>
    </recommendedName>
</protein>
<sequence>NGRHYHTKSHDKNKTDEILDKSPNDESPNDALSQALDTLEYGGRVRGMGGFIAPTIYFHQAKPRKSNKVDTTQQIIDENEALCKRIRELEQKVQNIPTSKHGSCSKSKVQENMERVLENVVKEKKEIATSVRPTSLTSKKKVVKEDEVKEEEVIVTRPSISKNKVKALRPMTKEVEVLILTHYRFEEVFKLVIVRLIRARNLCSRLMTSKQDQLVVAPYNHGDRWSLVVINPYDDVVYHLDSLRTSSRDDIKYVTNMVLTIFQSQKNLNKTRKTTFWKAVKCLLQVGTVECGYYVMRYMREIVDRRNSYSQLELDEIQVE</sequence>
<organism evidence="7">
    <name type="scientific">Cucumis melo</name>
    <name type="common">Muskmelon</name>
    <dbReference type="NCBI Taxonomy" id="3656"/>
    <lineage>
        <taxon>Eukaryota</taxon>
        <taxon>Viridiplantae</taxon>
        <taxon>Streptophyta</taxon>
        <taxon>Embryophyta</taxon>
        <taxon>Tracheophyta</taxon>
        <taxon>Spermatophyta</taxon>
        <taxon>Magnoliopsida</taxon>
        <taxon>eudicotyledons</taxon>
        <taxon>Gunneridae</taxon>
        <taxon>Pentapetalae</taxon>
        <taxon>rosids</taxon>
        <taxon>fabids</taxon>
        <taxon>Cucurbitales</taxon>
        <taxon>Cucurbitaceae</taxon>
        <taxon>Benincaseae</taxon>
        <taxon>Cucumis</taxon>
    </lineage>
</organism>
<feature type="region of interest" description="Disordered" evidence="5">
    <location>
        <begin position="1"/>
        <end position="31"/>
    </location>
</feature>
<feature type="coiled-coil region" evidence="4">
    <location>
        <begin position="72"/>
        <end position="126"/>
    </location>
</feature>